<evidence type="ECO:0000256" key="13">
    <source>
        <dbReference type="ARBA" id="ARBA00023136"/>
    </source>
</evidence>
<evidence type="ECO:0000256" key="14">
    <source>
        <dbReference type="ARBA" id="ARBA00025228"/>
    </source>
</evidence>
<keyword evidence="13 19" id="KW-0472">Membrane</keyword>
<dbReference type="EMBL" id="SWCJ01000024">
    <property type="protein sequence ID" value="TKB50067.1"/>
    <property type="molecule type" value="Genomic_DNA"/>
</dbReference>
<name>A0A4U1BHT8_9GAMM</name>
<evidence type="ECO:0000256" key="6">
    <source>
        <dbReference type="ARBA" id="ARBA00015850"/>
    </source>
</evidence>
<keyword evidence="12 19" id="KW-1133">Transmembrane helix</keyword>
<comment type="subcellular location">
    <subcellularLocation>
        <location evidence="2 19">Cell membrane</location>
        <topology evidence="2 19">Multi-pass membrane protein</topology>
    </subcellularLocation>
</comment>
<keyword evidence="9 19" id="KW-0808">Transferase</keyword>
<evidence type="ECO:0000256" key="3">
    <source>
        <dbReference type="ARBA" id="ARBA00004663"/>
    </source>
</evidence>
<feature type="transmembrane region" description="Helical" evidence="19">
    <location>
        <begin position="112"/>
        <end position="132"/>
    </location>
</feature>
<gene>
    <name evidence="19 20" type="primary">cobS</name>
    <name evidence="20" type="ORF">FCL42_19985</name>
</gene>
<evidence type="ECO:0000256" key="10">
    <source>
        <dbReference type="ARBA" id="ARBA00022692"/>
    </source>
</evidence>
<evidence type="ECO:0000256" key="18">
    <source>
        <dbReference type="ARBA" id="ARBA00049504"/>
    </source>
</evidence>
<reference evidence="20 21" key="1">
    <citation type="submission" date="2019-04" db="EMBL/GenBank/DDBJ databases">
        <authorList>
            <person name="Hwang J.C."/>
        </authorList>
    </citation>
    <scope>NUCLEOTIDE SEQUENCE [LARGE SCALE GENOMIC DNA]</scope>
    <source>
        <strain evidence="20 21">IMCC35002</strain>
    </source>
</reference>
<accession>A0A4U1BHT8</accession>
<dbReference type="EC" id="2.7.8.26" evidence="5 19"/>
<dbReference type="OrthoDB" id="9794626at2"/>
<comment type="pathway">
    <text evidence="3 19">Cofactor biosynthesis; adenosylcobalamin biosynthesis; adenosylcobalamin from cob(II)yrinate a,c-diamide: step 7/7.</text>
</comment>
<keyword evidence="21" id="KW-1185">Reference proteome</keyword>
<dbReference type="NCBIfam" id="TIGR00317">
    <property type="entry name" value="cobS"/>
    <property type="match status" value="1"/>
</dbReference>
<comment type="catalytic activity">
    <reaction evidence="17 19">
        <text>alpha-ribazole + adenosylcob(III)inamide-GDP = adenosylcob(III)alamin + GMP + H(+)</text>
        <dbReference type="Rhea" id="RHEA:16049"/>
        <dbReference type="ChEBI" id="CHEBI:10329"/>
        <dbReference type="ChEBI" id="CHEBI:15378"/>
        <dbReference type="ChEBI" id="CHEBI:18408"/>
        <dbReference type="ChEBI" id="CHEBI:58115"/>
        <dbReference type="ChEBI" id="CHEBI:60487"/>
        <dbReference type="EC" id="2.7.8.26"/>
    </reaction>
</comment>
<evidence type="ECO:0000256" key="11">
    <source>
        <dbReference type="ARBA" id="ARBA00022842"/>
    </source>
</evidence>
<evidence type="ECO:0000256" key="19">
    <source>
        <dbReference type="HAMAP-Rule" id="MF_00719"/>
    </source>
</evidence>
<proteinExistence type="inferred from homology"/>
<evidence type="ECO:0000256" key="12">
    <source>
        <dbReference type="ARBA" id="ARBA00022989"/>
    </source>
</evidence>
<keyword evidence="8 19" id="KW-0169">Cobalamin biosynthesis</keyword>
<feature type="transmembrane region" description="Helical" evidence="19">
    <location>
        <begin position="65"/>
        <end position="82"/>
    </location>
</feature>
<protein>
    <recommendedName>
        <fullName evidence="6 19">Adenosylcobinamide-GDP ribazoletransferase</fullName>
        <ecNumber evidence="5 19">2.7.8.26</ecNumber>
    </recommendedName>
    <alternativeName>
        <fullName evidence="16 19">Cobalamin synthase</fullName>
    </alternativeName>
    <alternativeName>
        <fullName evidence="15 19">Cobalamin-5'-phosphate synthase</fullName>
    </alternativeName>
</protein>
<evidence type="ECO:0000256" key="9">
    <source>
        <dbReference type="ARBA" id="ARBA00022679"/>
    </source>
</evidence>
<dbReference type="UniPathway" id="UPA00148">
    <property type="reaction ID" value="UER00238"/>
</dbReference>
<dbReference type="GO" id="GO:0051073">
    <property type="term" value="F:adenosylcobinamide-GDP ribazoletransferase activity"/>
    <property type="evidence" value="ECO:0007669"/>
    <property type="project" value="UniProtKB-UniRule"/>
</dbReference>
<evidence type="ECO:0000256" key="15">
    <source>
        <dbReference type="ARBA" id="ARBA00032605"/>
    </source>
</evidence>
<evidence type="ECO:0000256" key="8">
    <source>
        <dbReference type="ARBA" id="ARBA00022573"/>
    </source>
</evidence>
<comment type="similarity">
    <text evidence="4 19">Belongs to the CobS family.</text>
</comment>
<dbReference type="HAMAP" id="MF_00719">
    <property type="entry name" value="CobS"/>
    <property type="match status" value="1"/>
</dbReference>
<feature type="transmembrane region" description="Helical" evidence="19">
    <location>
        <begin position="205"/>
        <end position="225"/>
    </location>
</feature>
<evidence type="ECO:0000256" key="7">
    <source>
        <dbReference type="ARBA" id="ARBA00022475"/>
    </source>
</evidence>
<comment type="function">
    <text evidence="14 19">Joins adenosylcobinamide-GDP and alpha-ribazole to generate adenosylcobalamin (Ado-cobalamin). Also synthesizes adenosylcobalamin 5'-phosphate from adenosylcobinamide-GDP and alpha-ribazole 5'-phosphate.</text>
</comment>
<evidence type="ECO:0000256" key="16">
    <source>
        <dbReference type="ARBA" id="ARBA00032853"/>
    </source>
</evidence>
<evidence type="ECO:0000256" key="17">
    <source>
        <dbReference type="ARBA" id="ARBA00048623"/>
    </source>
</evidence>
<dbReference type="GO" id="GO:0005886">
    <property type="term" value="C:plasma membrane"/>
    <property type="evidence" value="ECO:0007669"/>
    <property type="project" value="UniProtKB-SubCell"/>
</dbReference>
<keyword evidence="7 19" id="KW-1003">Cell membrane</keyword>
<evidence type="ECO:0000256" key="4">
    <source>
        <dbReference type="ARBA" id="ARBA00010561"/>
    </source>
</evidence>
<sequence length="258" mass="27614">MSHESNWRRELAAALSFITRVPVPWTWCDGADMGRASRWFSTIGILIGLWSWLWLWALAPLLGQPLAAVLAVIATIVFTGALHQDGLADLCDGFWGGWERERKLAIMKDSQIGSYGVLALIGAFSLSVLAITSLPMAAALPVLLLAHSGSRAVAGLVPKLLSYARLEGPSKTPQANKPIAGDHLLTLWSPPVLMLIYGASAGLGALFWPLVIGWAVSLGAMLWLMKRHIQGYTGDTLGATQQVVEIVTLLIAVAVLGS</sequence>
<evidence type="ECO:0000256" key="5">
    <source>
        <dbReference type="ARBA" id="ARBA00013200"/>
    </source>
</evidence>
<dbReference type="GO" id="GO:0008818">
    <property type="term" value="F:cobalamin 5'-phosphate synthase activity"/>
    <property type="evidence" value="ECO:0007669"/>
    <property type="project" value="UniProtKB-UniRule"/>
</dbReference>
<dbReference type="RefSeq" id="WP_136865199.1">
    <property type="nucleotide sequence ID" value="NZ_SWCJ01000024.1"/>
</dbReference>
<dbReference type="GO" id="GO:0009236">
    <property type="term" value="P:cobalamin biosynthetic process"/>
    <property type="evidence" value="ECO:0007669"/>
    <property type="project" value="UniProtKB-UniRule"/>
</dbReference>
<dbReference type="Proteomes" id="UP000305675">
    <property type="component" value="Unassembled WGS sequence"/>
</dbReference>
<keyword evidence="11 19" id="KW-0460">Magnesium</keyword>
<dbReference type="PANTHER" id="PTHR34148:SF1">
    <property type="entry name" value="ADENOSYLCOBINAMIDE-GDP RIBAZOLETRANSFERASE"/>
    <property type="match status" value="1"/>
</dbReference>
<organism evidence="20 21">
    <name type="scientific">Ferrimonas aestuarii</name>
    <dbReference type="NCBI Taxonomy" id="2569539"/>
    <lineage>
        <taxon>Bacteria</taxon>
        <taxon>Pseudomonadati</taxon>
        <taxon>Pseudomonadota</taxon>
        <taxon>Gammaproteobacteria</taxon>
        <taxon>Alteromonadales</taxon>
        <taxon>Ferrimonadaceae</taxon>
        <taxon>Ferrimonas</taxon>
    </lineage>
</organism>
<dbReference type="Pfam" id="PF02654">
    <property type="entry name" value="CobS"/>
    <property type="match status" value="1"/>
</dbReference>
<evidence type="ECO:0000313" key="20">
    <source>
        <dbReference type="EMBL" id="TKB50067.1"/>
    </source>
</evidence>
<evidence type="ECO:0000256" key="1">
    <source>
        <dbReference type="ARBA" id="ARBA00001946"/>
    </source>
</evidence>
<keyword evidence="10 19" id="KW-0812">Transmembrane</keyword>
<comment type="cofactor">
    <cofactor evidence="1 19">
        <name>Mg(2+)</name>
        <dbReference type="ChEBI" id="CHEBI:18420"/>
    </cofactor>
</comment>
<dbReference type="AlphaFoldDB" id="A0A4U1BHT8"/>
<comment type="catalytic activity">
    <reaction evidence="18 19">
        <text>alpha-ribazole 5'-phosphate + adenosylcob(III)inamide-GDP = adenosylcob(III)alamin 5'-phosphate + GMP + H(+)</text>
        <dbReference type="Rhea" id="RHEA:23560"/>
        <dbReference type="ChEBI" id="CHEBI:15378"/>
        <dbReference type="ChEBI" id="CHEBI:57918"/>
        <dbReference type="ChEBI" id="CHEBI:58115"/>
        <dbReference type="ChEBI" id="CHEBI:60487"/>
        <dbReference type="ChEBI" id="CHEBI:60493"/>
        <dbReference type="EC" id="2.7.8.26"/>
    </reaction>
</comment>
<evidence type="ECO:0000313" key="21">
    <source>
        <dbReference type="Proteomes" id="UP000305675"/>
    </source>
</evidence>
<comment type="caution">
    <text evidence="20">The sequence shown here is derived from an EMBL/GenBank/DDBJ whole genome shotgun (WGS) entry which is preliminary data.</text>
</comment>
<feature type="transmembrane region" description="Helical" evidence="19">
    <location>
        <begin position="39"/>
        <end position="59"/>
    </location>
</feature>
<dbReference type="PANTHER" id="PTHR34148">
    <property type="entry name" value="ADENOSYLCOBINAMIDE-GDP RIBAZOLETRANSFERASE"/>
    <property type="match status" value="1"/>
</dbReference>
<dbReference type="InterPro" id="IPR003805">
    <property type="entry name" value="CobS"/>
</dbReference>
<evidence type="ECO:0000256" key="2">
    <source>
        <dbReference type="ARBA" id="ARBA00004651"/>
    </source>
</evidence>